<comment type="caution">
    <text evidence="1">The sequence shown here is derived from an EMBL/GenBank/DDBJ whole genome shotgun (WGS) entry which is preliminary data.</text>
</comment>
<name>A0ACC1IZY1_9FUNG</name>
<proteinExistence type="predicted"/>
<protein>
    <submittedName>
        <fullName evidence="1">Uncharacterized protein</fullName>
    </submittedName>
</protein>
<accession>A0ACC1IZY1</accession>
<keyword evidence="2" id="KW-1185">Reference proteome</keyword>
<feature type="non-terminal residue" evidence="1">
    <location>
        <position position="1"/>
    </location>
</feature>
<gene>
    <name evidence="1" type="ORF">FBU59_006378</name>
</gene>
<reference evidence="1" key="1">
    <citation type="submission" date="2022-07" db="EMBL/GenBank/DDBJ databases">
        <title>Phylogenomic reconstructions and comparative analyses of Kickxellomycotina fungi.</title>
        <authorList>
            <person name="Reynolds N.K."/>
            <person name="Stajich J.E."/>
            <person name="Barry K."/>
            <person name="Grigoriev I.V."/>
            <person name="Crous P."/>
            <person name="Smith M.E."/>
        </authorList>
    </citation>
    <scope>NUCLEOTIDE SEQUENCE</scope>
    <source>
        <strain evidence="1">NRRL 5244</strain>
    </source>
</reference>
<sequence>LVVADATATKVRAEDGRFVGSVDIRPFIHSLPFGADTRDFSTADASGSTSMAASIQEALEAGATALLLDEDTCATNFLIRDQRMQCLVPRDREPITPLISRVRELWQAKQVSVVLVVGGCGDYLDVATTVLCMDAYRVRDATAEAAAVVARIPVTVETAGSPYGTVPDRFVSVPRFAKPPRARTRGAVALFPPNNPATAAPSLASPGAHSGSPDNSHASEAEPVTELDLSALDQLVSVSQTRCIARAIDIIAHTTKTPAKLSDMLASIDAMALDRISGQAAPVGDLARPRRIELAFALNRLRLAKLRL</sequence>
<evidence type="ECO:0000313" key="1">
    <source>
        <dbReference type="EMBL" id="KAJ1932413.1"/>
    </source>
</evidence>
<dbReference type="EMBL" id="JANBPW010005535">
    <property type="protein sequence ID" value="KAJ1932413.1"/>
    <property type="molecule type" value="Genomic_DNA"/>
</dbReference>
<organism evidence="1 2">
    <name type="scientific">Linderina macrospora</name>
    <dbReference type="NCBI Taxonomy" id="4868"/>
    <lineage>
        <taxon>Eukaryota</taxon>
        <taxon>Fungi</taxon>
        <taxon>Fungi incertae sedis</taxon>
        <taxon>Zoopagomycota</taxon>
        <taxon>Kickxellomycotina</taxon>
        <taxon>Kickxellomycetes</taxon>
        <taxon>Kickxellales</taxon>
        <taxon>Kickxellaceae</taxon>
        <taxon>Linderina</taxon>
    </lineage>
</organism>
<dbReference type="Proteomes" id="UP001150603">
    <property type="component" value="Unassembled WGS sequence"/>
</dbReference>
<evidence type="ECO:0000313" key="2">
    <source>
        <dbReference type="Proteomes" id="UP001150603"/>
    </source>
</evidence>